<proteinExistence type="predicted"/>
<feature type="region of interest" description="Disordered" evidence="9">
    <location>
        <begin position="480"/>
        <end position="513"/>
    </location>
</feature>
<dbReference type="Gene3D" id="3.40.1190.20">
    <property type="match status" value="1"/>
</dbReference>
<dbReference type="Gene3D" id="3.40.50.620">
    <property type="entry name" value="HUPs"/>
    <property type="match status" value="1"/>
</dbReference>
<evidence type="ECO:0000256" key="1">
    <source>
        <dbReference type="ARBA" id="ARBA00012519"/>
    </source>
</evidence>
<accession>A0A852ZZV7</accession>
<protein>
    <recommendedName>
        <fullName evidence="1">D-glycero-beta-D-manno-heptose 1-phosphate adenylyltransferase</fullName>
        <ecNumber evidence="1">2.7.7.70</ecNumber>
    </recommendedName>
</protein>
<dbReference type="InterPro" id="IPR011914">
    <property type="entry name" value="RfaE_dom_II"/>
</dbReference>
<dbReference type="GO" id="GO:0016773">
    <property type="term" value="F:phosphotransferase activity, alcohol group as acceptor"/>
    <property type="evidence" value="ECO:0007669"/>
    <property type="project" value="InterPro"/>
</dbReference>
<evidence type="ECO:0000256" key="5">
    <source>
        <dbReference type="ARBA" id="ARBA00022840"/>
    </source>
</evidence>
<dbReference type="GO" id="GO:0005975">
    <property type="term" value="P:carbohydrate metabolic process"/>
    <property type="evidence" value="ECO:0007669"/>
    <property type="project" value="InterPro"/>
</dbReference>
<keyword evidence="4" id="KW-0547">Nucleotide-binding</keyword>
<evidence type="ECO:0000256" key="3">
    <source>
        <dbReference type="ARBA" id="ARBA00022695"/>
    </source>
</evidence>
<dbReference type="NCBIfam" id="TIGR02199">
    <property type="entry name" value="rfaE_dom_II"/>
    <property type="match status" value="1"/>
</dbReference>
<evidence type="ECO:0000256" key="8">
    <source>
        <dbReference type="ARBA" id="ARBA00047428"/>
    </source>
</evidence>
<evidence type="ECO:0000259" key="10">
    <source>
        <dbReference type="Pfam" id="PF00294"/>
    </source>
</evidence>
<organism evidence="12 13">
    <name type="scientific">Allostreptomyces psammosilenae</name>
    <dbReference type="NCBI Taxonomy" id="1892865"/>
    <lineage>
        <taxon>Bacteria</taxon>
        <taxon>Bacillati</taxon>
        <taxon>Actinomycetota</taxon>
        <taxon>Actinomycetes</taxon>
        <taxon>Kitasatosporales</taxon>
        <taxon>Streptomycetaceae</taxon>
        <taxon>Allostreptomyces</taxon>
    </lineage>
</organism>
<dbReference type="InterPro" id="IPR011611">
    <property type="entry name" value="PfkB_dom"/>
</dbReference>
<dbReference type="EMBL" id="JACBZD010000001">
    <property type="protein sequence ID" value="NYI04111.1"/>
    <property type="molecule type" value="Genomic_DNA"/>
</dbReference>
<sequence length="513" mass="51883">MTARRPLVVVGDLLLDRDLDGTATRLCPDAPAPVVDDPAETLRPGGAGLAALLAARDGHDVVLVTPLSDDPRGRRAHALLRPHLRVVPLPADGPPAEKTRIRAGGQTLLRLDRAGGRPTGEVPDEAVRAVRTAGALLVADYGRGATALPALRRALGERAGAVPLVWDPHPRGSEPVPGTSVVTPNQAEALDFAARPTAAGSAAAPAAPGPGTLVHRMTALAHALRERWSADAVCVTLGARGALLARAAGSTCAVPAPDVLAPDPCGAGDRFAATLALRLGGGALPAEAVEDAVASAARFLAAGGAAAVHARPAAAPPAESVAPGRAASGTALPPAAAAVRARGGTVVATGGCYDLLHAGHVATLRAARSLGDCLVVLLNSDASVRALKGPGRPLNDQHDRAAVLAALDCVDAVVVFEETTPERALRALRPDVWVKGGDYSGADLPETPLVESWGGRVLTVPFLSGRSTTSLAQAAAESLRAARDARDAREARDGAGLPAGGTPARPSGRAWPR</sequence>
<evidence type="ECO:0000259" key="11">
    <source>
        <dbReference type="Pfam" id="PF01467"/>
    </source>
</evidence>
<dbReference type="Proteomes" id="UP000567795">
    <property type="component" value="Unassembled WGS sequence"/>
</dbReference>
<evidence type="ECO:0000313" key="12">
    <source>
        <dbReference type="EMBL" id="NYI04111.1"/>
    </source>
</evidence>
<evidence type="ECO:0000256" key="2">
    <source>
        <dbReference type="ARBA" id="ARBA00022679"/>
    </source>
</evidence>
<keyword evidence="6" id="KW-0511">Multifunctional enzyme</keyword>
<dbReference type="InterPro" id="IPR014729">
    <property type="entry name" value="Rossmann-like_a/b/a_fold"/>
</dbReference>
<reference evidence="12 13" key="1">
    <citation type="submission" date="2020-07" db="EMBL/GenBank/DDBJ databases">
        <title>Sequencing the genomes of 1000 actinobacteria strains.</title>
        <authorList>
            <person name="Klenk H.-P."/>
        </authorList>
    </citation>
    <scope>NUCLEOTIDE SEQUENCE [LARGE SCALE GENOMIC DNA]</scope>
    <source>
        <strain evidence="12 13">DSM 42178</strain>
    </source>
</reference>
<dbReference type="PANTHER" id="PTHR43793:SF2">
    <property type="entry name" value="BIFUNCTIONAL PROTEIN HLDE"/>
    <property type="match status" value="1"/>
</dbReference>
<dbReference type="NCBIfam" id="TIGR00125">
    <property type="entry name" value="cyt_tran_rel"/>
    <property type="match status" value="1"/>
</dbReference>
<feature type="domain" description="Cytidyltransferase-like" evidence="11">
    <location>
        <begin position="349"/>
        <end position="439"/>
    </location>
</feature>
<dbReference type="InterPro" id="IPR050385">
    <property type="entry name" value="Archaeal_FAD_synthase"/>
</dbReference>
<dbReference type="InterPro" id="IPR004821">
    <property type="entry name" value="Cyt_trans-like"/>
</dbReference>
<evidence type="ECO:0000256" key="7">
    <source>
        <dbReference type="ARBA" id="ARBA00023277"/>
    </source>
</evidence>
<keyword evidence="5" id="KW-0067">ATP-binding</keyword>
<dbReference type="GO" id="GO:0005524">
    <property type="term" value="F:ATP binding"/>
    <property type="evidence" value="ECO:0007669"/>
    <property type="project" value="UniProtKB-KW"/>
</dbReference>
<keyword evidence="3" id="KW-0548">Nucleotidyltransferase</keyword>
<feature type="compositionally biased region" description="Basic and acidic residues" evidence="9">
    <location>
        <begin position="480"/>
        <end position="493"/>
    </location>
</feature>
<evidence type="ECO:0000313" key="13">
    <source>
        <dbReference type="Proteomes" id="UP000567795"/>
    </source>
</evidence>
<gene>
    <name evidence="12" type="ORF">FHU37_001054</name>
</gene>
<evidence type="ECO:0000256" key="6">
    <source>
        <dbReference type="ARBA" id="ARBA00023268"/>
    </source>
</evidence>
<dbReference type="EC" id="2.7.7.70" evidence="1"/>
<keyword evidence="13" id="KW-1185">Reference proteome</keyword>
<feature type="domain" description="Carbohydrate kinase PfkB" evidence="10">
    <location>
        <begin position="7"/>
        <end position="306"/>
    </location>
</feature>
<dbReference type="RefSeq" id="WP_179813062.1">
    <property type="nucleotide sequence ID" value="NZ_JACBZD010000001.1"/>
</dbReference>
<dbReference type="Pfam" id="PF01467">
    <property type="entry name" value="CTP_transf_like"/>
    <property type="match status" value="1"/>
</dbReference>
<dbReference type="InterPro" id="IPR029056">
    <property type="entry name" value="Ribokinase-like"/>
</dbReference>
<dbReference type="SUPFAM" id="SSF52374">
    <property type="entry name" value="Nucleotidylyl transferase"/>
    <property type="match status" value="1"/>
</dbReference>
<keyword evidence="2 12" id="KW-0808">Transferase</keyword>
<keyword evidence="7" id="KW-0119">Carbohydrate metabolism</keyword>
<evidence type="ECO:0000256" key="4">
    <source>
        <dbReference type="ARBA" id="ARBA00022741"/>
    </source>
</evidence>
<dbReference type="GO" id="GO:0016779">
    <property type="term" value="F:nucleotidyltransferase activity"/>
    <property type="evidence" value="ECO:0007669"/>
    <property type="project" value="UniProtKB-KW"/>
</dbReference>
<dbReference type="Pfam" id="PF00294">
    <property type="entry name" value="PfkB"/>
    <property type="match status" value="1"/>
</dbReference>
<dbReference type="PANTHER" id="PTHR43793">
    <property type="entry name" value="FAD SYNTHASE"/>
    <property type="match status" value="1"/>
</dbReference>
<comment type="catalytic activity">
    <reaction evidence="8">
        <text>D-glycero-beta-D-manno-heptose 1-phosphate + ATP + H(+) = ADP-D-glycero-beta-D-manno-heptose + diphosphate</text>
        <dbReference type="Rhea" id="RHEA:27465"/>
        <dbReference type="ChEBI" id="CHEBI:15378"/>
        <dbReference type="ChEBI" id="CHEBI:30616"/>
        <dbReference type="ChEBI" id="CHEBI:33019"/>
        <dbReference type="ChEBI" id="CHEBI:59967"/>
        <dbReference type="ChEBI" id="CHEBI:61593"/>
        <dbReference type="EC" id="2.7.7.70"/>
    </reaction>
</comment>
<evidence type="ECO:0000256" key="9">
    <source>
        <dbReference type="SAM" id="MobiDB-lite"/>
    </source>
</evidence>
<dbReference type="SUPFAM" id="SSF53613">
    <property type="entry name" value="Ribokinase-like"/>
    <property type="match status" value="1"/>
</dbReference>
<name>A0A852ZZV7_9ACTN</name>
<dbReference type="AlphaFoldDB" id="A0A852ZZV7"/>
<comment type="caution">
    <text evidence="12">The sequence shown here is derived from an EMBL/GenBank/DDBJ whole genome shotgun (WGS) entry which is preliminary data.</text>
</comment>